<evidence type="ECO:0000313" key="18">
    <source>
        <dbReference type="EMBL" id="MCR6095947.1"/>
    </source>
</evidence>
<keyword evidence="19" id="KW-1185">Reference proteome</keyword>
<dbReference type="PANTHER" id="PTHR21071">
    <property type="entry name" value="UDP-N-ACETYLENOLPYRUVOYLGLUCOSAMINE REDUCTASE"/>
    <property type="match status" value="1"/>
</dbReference>
<keyword evidence="11 16" id="KW-0573">Peptidoglycan synthesis</keyword>
<feature type="active site" evidence="16">
    <location>
        <position position="178"/>
    </location>
</feature>
<dbReference type="EMBL" id="JABXYM010000001">
    <property type="protein sequence ID" value="MCR6095947.1"/>
    <property type="molecule type" value="Genomic_DNA"/>
</dbReference>
<dbReference type="Gene3D" id="3.30.43.10">
    <property type="entry name" value="Uridine Diphospho-n-acetylenolpyruvylglucosamine Reductase, domain 2"/>
    <property type="match status" value="1"/>
</dbReference>
<dbReference type="InterPro" id="IPR003170">
    <property type="entry name" value="MurB"/>
</dbReference>
<dbReference type="InterPro" id="IPR036318">
    <property type="entry name" value="FAD-bd_PCMH-like_sf"/>
</dbReference>
<dbReference type="SUPFAM" id="SSF56176">
    <property type="entry name" value="FAD-binding/transporter-associated domain-like"/>
    <property type="match status" value="1"/>
</dbReference>
<evidence type="ECO:0000256" key="11">
    <source>
        <dbReference type="ARBA" id="ARBA00022984"/>
    </source>
</evidence>
<feature type="active site" description="Proton donor" evidence="16">
    <location>
        <position position="228"/>
    </location>
</feature>
<keyword evidence="6 16" id="KW-0132">Cell division</keyword>
<evidence type="ECO:0000256" key="12">
    <source>
        <dbReference type="ARBA" id="ARBA00023002"/>
    </source>
</evidence>
<evidence type="ECO:0000256" key="6">
    <source>
        <dbReference type="ARBA" id="ARBA00022618"/>
    </source>
</evidence>
<keyword evidence="8 16" id="KW-0274">FAD</keyword>
<dbReference type="Pfam" id="PF02873">
    <property type="entry name" value="MurB_C"/>
    <property type="match status" value="1"/>
</dbReference>
<proteinExistence type="inferred from homology"/>
<evidence type="ECO:0000256" key="15">
    <source>
        <dbReference type="ARBA" id="ARBA00048914"/>
    </source>
</evidence>
<protein>
    <recommendedName>
        <fullName evidence="16">UDP-N-acetylenolpyruvoylglucosamine reductase</fullName>
        <ecNumber evidence="16">1.3.1.98</ecNumber>
    </recommendedName>
    <alternativeName>
        <fullName evidence="16">UDP-N-acetylmuramate dehydrogenase</fullName>
    </alternativeName>
</protein>
<evidence type="ECO:0000313" key="19">
    <source>
        <dbReference type="Proteomes" id="UP001057753"/>
    </source>
</evidence>
<dbReference type="GO" id="GO:0009252">
    <property type="term" value="P:peptidoglycan biosynthetic process"/>
    <property type="evidence" value="ECO:0007669"/>
    <property type="project" value="UniProtKB-UniRule"/>
</dbReference>
<keyword evidence="13 16" id="KW-0131">Cell cycle</keyword>
<evidence type="ECO:0000256" key="1">
    <source>
        <dbReference type="ARBA" id="ARBA00001974"/>
    </source>
</evidence>
<dbReference type="InterPro" id="IPR016169">
    <property type="entry name" value="FAD-bd_PCMH_sub2"/>
</dbReference>
<dbReference type="RefSeq" id="WP_257820690.1">
    <property type="nucleotide sequence ID" value="NZ_JABXYM010000001.1"/>
</dbReference>
<reference evidence="18" key="1">
    <citation type="submission" date="2020-06" db="EMBL/GenBank/DDBJ databases">
        <title>Insight into the genomes of haloalkaliphilic bacilli from Kenyan soda lakes.</title>
        <authorList>
            <person name="Mwirichia R."/>
            <person name="Villamizar G.C."/>
            <person name="Poehlein A."/>
            <person name="Mugweru J."/>
            <person name="Kipnyargis A."/>
            <person name="Kiplimo D."/>
            <person name="Orwa P."/>
            <person name="Daniel R."/>
        </authorList>
    </citation>
    <scope>NUCLEOTIDE SEQUENCE</scope>
    <source>
        <strain evidence="18">B1096_S55</strain>
    </source>
</reference>
<comment type="catalytic activity">
    <reaction evidence="15 16">
        <text>UDP-N-acetyl-alpha-D-muramate + NADP(+) = UDP-N-acetyl-3-O-(1-carboxyvinyl)-alpha-D-glucosamine + NADPH + H(+)</text>
        <dbReference type="Rhea" id="RHEA:12248"/>
        <dbReference type="ChEBI" id="CHEBI:15378"/>
        <dbReference type="ChEBI" id="CHEBI:57783"/>
        <dbReference type="ChEBI" id="CHEBI:58349"/>
        <dbReference type="ChEBI" id="CHEBI:68483"/>
        <dbReference type="ChEBI" id="CHEBI:70757"/>
        <dbReference type="EC" id="1.3.1.98"/>
    </reaction>
</comment>
<evidence type="ECO:0000256" key="13">
    <source>
        <dbReference type="ARBA" id="ARBA00023306"/>
    </source>
</evidence>
<accession>A0A9Q4B051</accession>
<evidence type="ECO:0000256" key="7">
    <source>
        <dbReference type="ARBA" id="ARBA00022630"/>
    </source>
</evidence>
<comment type="pathway">
    <text evidence="4 16">Cell wall biogenesis; peptidoglycan biosynthesis.</text>
</comment>
<comment type="cofactor">
    <cofactor evidence="1 16">
        <name>FAD</name>
        <dbReference type="ChEBI" id="CHEBI:57692"/>
    </cofactor>
</comment>
<dbReference type="Proteomes" id="UP001057753">
    <property type="component" value="Unassembled WGS sequence"/>
</dbReference>
<dbReference type="PANTHER" id="PTHR21071:SF5">
    <property type="entry name" value="UDP-N-ACETYLENOLPYRUVOYLGLUCOSAMINE REDUCTASE"/>
    <property type="match status" value="1"/>
</dbReference>
<comment type="subcellular location">
    <subcellularLocation>
        <location evidence="3 16">Cytoplasm</location>
    </subcellularLocation>
</comment>
<dbReference type="InterPro" id="IPR036635">
    <property type="entry name" value="MurB_C_sf"/>
</dbReference>
<keyword evidence="14 16" id="KW-0961">Cell wall biogenesis/degradation</keyword>
<dbReference type="Gene3D" id="3.90.78.10">
    <property type="entry name" value="UDP-N-acetylenolpyruvoylglucosamine reductase, C-terminal domain"/>
    <property type="match status" value="1"/>
</dbReference>
<keyword evidence="7 16" id="KW-0285">Flavoprotein</keyword>
<evidence type="ECO:0000256" key="8">
    <source>
        <dbReference type="ARBA" id="ARBA00022827"/>
    </source>
</evidence>
<evidence type="ECO:0000256" key="9">
    <source>
        <dbReference type="ARBA" id="ARBA00022857"/>
    </source>
</evidence>
<dbReference type="GO" id="GO:0051301">
    <property type="term" value="P:cell division"/>
    <property type="evidence" value="ECO:0007669"/>
    <property type="project" value="UniProtKB-KW"/>
</dbReference>
<feature type="active site" evidence="16">
    <location>
        <position position="298"/>
    </location>
</feature>
<evidence type="ECO:0000256" key="5">
    <source>
        <dbReference type="ARBA" id="ARBA00022490"/>
    </source>
</evidence>
<dbReference type="Pfam" id="PF01565">
    <property type="entry name" value="FAD_binding_4"/>
    <property type="match status" value="1"/>
</dbReference>
<dbReference type="SUPFAM" id="SSF56194">
    <property type="entry name" value="Uridine diphospho-N-Acetylenolpyruvylglucosamine reductase, MurB, C-terminal domain"/>
    <property type="match status" value="1"/>
</dbReference>
<evidence type="ECO:0000256" key="4">
    <source>
        <dbReference type="ARBA" id="ARBA00004752"/>
    </source>
</evidence>
<evidence type="ECO:0000256" key="3">
    <source>
        <dbReference type="ARBA" id="ARBA00004496"/>
    </source>
</evidence>
<dbReference type="NCBIfam" id="NF010480">
    <property type="entry name" value="PRK13905.1"/>
    <property type="match status" value="1"/>
</dbReference>
<dbReference type="NCBIfam" id="TIGR00179">
    <property type="entry name" value="murB"/>
    <property type="match status" value="1"/>
</dbReference>
<keyword evidence="9 16" id="KW-0521">NADP</keyword>
<sequence>MEKPFSILQVEINKLQSGEATLNKSLKSHTTWRIGGPAKLFYEPSSIEGLVEALRLINKWQVPWFVLGKGSNVLIPDDGINGVVIKLGDHLASLKQEDELVTVEAGFSLIKLAGMMCKKGYAGLEFAGGIPGTVGGGVFMNAGAHKSDMSSIVTKALVLYKDGSVTWLDHSELGFAYRTSTLQSAGGICLAAQLKLRKDDPVKLKESLQRHKAYRKKTQPWKDPCCGSVFRNPLPHYAGQLIEQAGLRGFTIGGAKISEKHGNFIVNTGDASANDILKLITYVQKEIKNCYGISLDTEVAYIDEAQLQTTL</sequence>
<keyword evidence="12 16" id="KW-0560">Oxidoreductase</keyword>
<dbReference type="HAMAP" id="MF_00037">
    <property type="entry name" value="MurB"/>
    <property type="match status" value="1"/>
</dbReference>
<dbReference type="InterPro" id="IPR006094">
    <property type="entry name" value="Oxid_FAD_bind_N"/>
</dbReference>
<name>A0A9Q4B051_SALAG</name>
<evidence type="ECO:0000256" key="14">
    <source>
        <dbReference type="ARBA" id="ARBA00023316"/>
    </source>
</evidence>
<dbReference type="GO" id="GO:0071555">
    <property type="term" value="P:cell wall organization"/>
    <property type="evidence" value="ECO:0007669"/>
    <property type="project" value="UniProtKB-KW"/>
</dbReference>
<organism evidence="18 19">
    <name type="scientific">Salipaludibacillus agaradhaerens</name>
    <name type="common">Bacillus agaradhaerens</name>
    <dbReference type="NCBI Taxonomy" id="76935"/>
    <lineage>
        <taxon>Bacteria</taxon>
        <taxon>Bacillati</taxon>
        <taxon>Bacillota</taxon>
        <taxon>Bacilli</taxon>
        <taxon>Bacillales</taxon>
        <taxon>Bacillaceae</taxon>
    </lineage>
</organism>
<comment type="similarity">
    <text evidence="16">Belongs to the MurB family.</text>
</comment>
<dbReference type="Gene3D" id="3.30.465.10">
    <property type="match status" value="1"/>
</dbReference>
<dbReference type="InterPro" id="IPR011601">
    <property type="entry name" value="MurB_C"/>
</dbReference>
<dbReference type="GO" id="GO:0008360">
    <property type="term" value="P:regulation of cell shape"/>
    <property type="evidence" value="ECO:0007669"/>
    <property type="project" value="UniProtKB-KW"/>
</dbReference>
<feature type="domain" description="FAD-binding PCMH-type" evidence="17">
    <location>
        <begin position="33"/>
        <end position="199"/>
    </location>
</feature>
<evidence type="ECO:0000256" key="16">
    <source>
        <dbReference type="HAMAP-Rule" id="MF_00037"/>
    </source>
</evidence>
<evidence type="ECO:0000256" key="10">
    <source>
        <dbReference type="ARBA" id="ARBA00022960"/>
    </source>
</evidence>
<dbReference type="GO" id="GO:0071949">
    <property type="term" value="F:FAD binding"/>
    <property type="evidence" value="ECO:0007669"/>
    <property type="project" value="InterPro"/>
</dbReference>
<dbReference type="GO" id="GO:0008762">
    <property type="term" value="F:UDP-N-acetylmuramate dehydrogenase activity"/>
    <property type="evidence" value="ECO:0007669"/>
    <property type="project" value="UniProtKB-UniRule"/>
</dbReference>
<dbReference type="InterPro" id="IPR016166">
    <property type="entry name" value="FAD-bd_PCMH"/>
</dbReference>
<dbReference type="PROSITE" id="PS51387">
    <property type="entry name" value="FAD_PCMH"/>
    <property type="match status" value="1"/>
</dbReference>
<keyword evidence="10 16" id="KW-0133">Cell shape</keyword>
<evidence type="ECO:0000259" key="17">
    <source>
        <dbReference type="PROSITE" id="PS51387"/>
    </source>
</evidence>
<keyword evidence="5 16" id="KW-0963">Cytoplasm</keyword>
<dbReference type="EC" id="1.3.1.98" evidence="16"/>
<dbReference type="InterPro" id="IPR016167">
    <property type="entry name" value="FAD-bd_PCMH_sub1"/>
</dbReference>
<comment type="function">
    <text evidence="2 16">Cell wall formation.</text>
</comment>
<dbReference type="GO" id="GO:0005829">
    <property type="term" value="C:cytosol"/>
    <property type="evidence" value="ECO:0007669"/>
    <property type="project" value="TreeGrafter"/>
</dbReference>
<gene>
    <name evidence="16 18" type="primary">murB</name>
    <name evidence="18" type="ORF">HXA33_05260</name>
</gene>
<dbReference type="AlphaFoldDB" id="A0A9Q4B051"/>
<evidence type="ECO:0000256" key="2">
    <source>
        <dbReference type="ARBA" id="ARBA00003921"/>
    </source>
</evidence>
<comment type="caution">
    <text evidence="18">The sequence shown here is derived from an EMBL/GenBank/DDBJ whole genome shotgun (WGS) entry which is preliminary data.</text>
</comment>